<dbReference type="PANTHER" id="PTHR39327">
    <property type="match status" value="1"/>
</dbReference>
<dbReference type="EMBL" id="FOSN01000003">
    <property type="protein sequence ID" value="SFK18488.1"/>
    <property type="molecule type" value="Genomic_DNA"/>
</dbReference>
<dbReference type="STRING" id="1612308.SAMN05444581_103103"/>
<proteinExistence type="predicted"/>
<dbReference type="InterPro" id="IPR010319">
    <property type="entry name" value="Transglutaminase-like_Cys_pept"/>
</dbReference>
<dbReference type="RefSeq" id="WP_091679603.1">
    <property type="nucleotide sequence ID" value="NZ_FOSN01000003.1"/>
</dbReference>
<gene>
    <name evidence="1" type="ORF">SAMN05444581_103103</name>
</gene>
<sequence length="218" mass="24038">MSAFVSRGLRRFAAVASLGASLGLTLGASLGVAVPAQASPIMSATFAPLGQPTSVPFGWADFCRRYAGECDGGPLPSLDINLTTKSIKEIERINKWVNEHIQPVSDMEHWGVVDQWDYPTDGKGDCEDFALLKRKLLIDEGFPRQALLMTIVKDGHAEGHAILTVKTNAGEFVLDNLRAEIRPWDRTGYRFVKRQSQNEQNVWLQIGDPTPAPDYVSR</sequence>
<evidence type="ECO:0000313" key="1">
    <source>
        <dbReference type="EMBL" id="SFK18488.1"/>
    </source>
</evidence>
<dbReference type="Pfam" id="PF06035">
    <property type="entry name" value="Peptidase_C93"/>
    <property type="match status" value="1"/>
</dbReference>
<protein>
    <submittedName>
        <fullName evidence="1">Predicted transglutaminase-like cysteine proteinase</fullName>
    </submittedName>
</protein>
<dbReference type="OrthoDB" id="7206808at2"/>
<name>A0A1I3XG27_9HYPH</name>
<reference evidence="1 2" key="1">
    <citation type="submission" date="2016-10" db="EMBL/GenBank/DDBJ databases">
        <authorList>
            <person name="de Groot N.N."/>
        </authorList>
    </citation>
    <scope>NUCLEOTIDE SEQUENCE [LARGE SCALE GENOMIC DNA]</scope>
    <source>
        <strain evidence="1 2">NE2</strain>
    </source>
</reference>
<keyword evidence="2" id="KW-1185">Reference proteome</keyword>
<dbReference type="AlphaFoldDB" id="A0A1I3XG27"/>
<organism evidence="1 2">
    <name type="scientific">Methylocapsa palsarum</name>
    <dbReference type="NCBI Taxonomy" id="1612308"/>
    <lineage>
        <taxon>Bacteria</taxon>
        <taxon>Pseudomonadati</taxon>
        <taxon>Pseudomonadota</taxon>
        <taxon>Alphaproteobacteria</taxon>
        <taxon>Hyphomicrobiales</taxon>
        <taxon>Beijerinckiaceae</taxon>
        <taxon>Methylocapsa</taxon>
    </lineage>
</organism>
<dbReference type="PANTHER" id="PTHR39327:SF1">
    <property type="entry name" value="BLR5470 PROTEIN"/>
    <property type="match status" value="1"/>
</dbReference>
<dbReference type="Gene3D" id="3.10.620.30">
    <property type="match status" value="1"/>
</dbReference>
<evidence type="ECO:0000313" key="2">
    <source>
        <dbReference type="Proteomes" id="UP000198755"/>
    </source>
</evidence>
<accession>A0A1I3XG27</accession>
<dbReference type="Proteomes" id="UP000198755">
    <property type="component" value="Unassembled WGS sequence"/>
</dbReference>